<proteinExistence type="inferred from homology"/>
<dbReference type="EC" id="3.2.1.18" evidence="3"/>
<evidence type="ECO:0000259" key="6">
    <source>
        <dbReference type="Pfam" id="PF13088"/>
    </source>
</evidence>
<dbReference type="Proteomes" id="UP000569914">
    <property type="component" value="Unassembled WGS sequence"/>
</dbReference>
<evidence type="ECO:0000256" key="3">
    <source>
        <dbReference type="ARBA" id="ARBA00012733"/>
    </source>
</evidence>
<name>A0A7Y9I7T3_9ACTN</name>
<dbReference type="CDD" id="cd15482">
    <property type="entry name" value="Sialidase_non-viral"/>
    <property type="match status" value="1"/>
</dbReference>
<comment type="caution">
    <text evidence="7">The sequence shown here is derived from an EMBL/GenBank/DDBJ whole genome shotgun (WGS) entry which is preliminary data.</text>
</comment>
<feature type="region of interest" description="Disordered" evidence="4">
    <location>
        <begin position="289"/>
        <end position="310"/>
    </location>
</feature>
<sequence length="594" mass="62771">MNRPARLQLPMMIIGLSLTAALLTALPAQARPSVRDFESDPVGSVPAGCSTPAGRTAATVTDTEAYSGRQSLALTDSSADAQTVIICPGAEGDGQQLRFAVRPETLPNGFLVSLLGTFVGKPASGVPVFQVMVRPDGGLSWYDGLGWTQIGAAGTVPAGSWSTMIIEVPRGHAEARVFVGERAGLRSFVGAAGPVGVSPVASVTGYQFASAGTRPAGDVIFVDDVAVADGTGAAPKPPQPLIKVGRPMIIDETDEGLMQMPNTAVSVPQPDGTEEVLVSYPVHGDTAHDTGTALASSRDQGRTWTNADDRNPFPNEQSFYLSRLRNGDLLAVSYHTFMIDEPGKTQAEVPTAVSKDGGHTWVHRAGRMTAPQSMKPISDATSRPGHPLGGFVLVHRVIEDDDGTLYQSGYGFYAEDRKFRQIILASTDGGENWTVRGTVAAALPDRQNYECLCEAAIARTKDGSLLAVMRTGSYQPLYQARSTDDGATWSTPVPVLAGPDRLPVVSVFPDLILLDNGTLALYVGRPGQAMLASPDGNGRSWSAPVMVDYLNSGNGTQLPIGRNRLLAFGDRGAEWTPNTPAHKAVWARVITVGR</sequence>
<dbReference type="GO" id="GO:0009313">
    <property type="term" value="P:oligosaccharide catabolic process"/>
    <property type="evidence" value="ECO:0007669"/>
    <property type="project" value="TreeGrafter"/>
</dbReference>
<dbReference type="GO" id="GO:0016020">
    <property type="term" value="C:membrane"/>
    <property type="evidence" value="ECO:0007669"/>
    <property type="project" value="TreeGrafter"/>
</dbReference>
<feature type="signal peptide" evidence="5">
    <location>
        <begin position="1"/>
        <end position="30"/>
    </location>
</feature>
<evidence type="ECO:0000256" key="4">
    <source>
        <dbReference type="SAM" id="MobiDB-lite"/>
    </source>
</evidence>
<dbReference type="EMBL" id="JACCBU010000001">
    <property type="protein sequence ID" value="NYE71693.1"/>
    <property type="molecule type" value="Genomic_DNA"/>
</dbReference>
<evidence type="ECO:0000256" key="5">
    <source>
        <dbReference type="SAM" id="SignalP"/>
    </source>
</evidence>
<evidence type="ECO:0000313" key="7">
    <source>
        <dbReference type="EMBL" id="NYE71693.1"/>
    </source>
</evidence>
<feature type="region of interest" description="Disordered" evidence="4">
    <location>
        <begin position="35"/>
        <end position="54"/>
    </location>
</feature>
<organism evidence="7 8">
    <name type="scientific">Microlunatus parietis</name>
    <dbReference type="NCBI Taxonomy" id="682979"/>
    <lineage>
        <taxon>Bacteria</taxon>
        <taxon>Bacillati</taxon>
        <taxon>Actinomycetota</taxon>
        <taxon>Actinomycetes</taxon>
        <taxon>Propionibacteriales</taxon>
        <taxon>Propionibacteriaceae</taxon>
        <taxon>Microlunatus</taxon>
    </lineage>
</organism>
<comment type="catalytic activity">
    <reaction evidence="1">
        <text>Hydrolysis of alpha-(2-&gt;3)-, alpha-(2-&gt;6)-, alpha-(2-&gt;8)- glycosidic linkages of terminal sialic acid residues in oligosaccharides, glycoproteins, glycolipids, colominic acid and synthetic substrates.</text>
        <dbReference type="EC" id="3.2.1.18"/>
    </reaction>
</comment>
<dbReference type="Pfam" id="PF13088">
    <property type="entry name" value="BNR_2"/>
    <property type="match status" value="1"/>
</dbReference>
<feature type="chain" id="PRO_5030831988" description="exo-alpha-sialidase" evidence="5">
    <location>
        <begin position="31"/>
        <end position="594"/>
    </location>
</feature>
<dbReference type="GO" id="GO:0005737">
    <property type="term" value="C:cytoplasm"/>
    <property type="evidence" value="ECO:0007669"/>
    <property type="project" value="TreeGrafter"/>
</dbReference>
<dbReference type="InterPro" id="IPR026856">
    <property type="entry name" value="Sialidase_fam"/>
</dbReference>
<keyword evidence="5" id="KW-0732">Signal</keyword>
<dbReference type="SUPFAM" id="SSF50939">
    <property type="entry name" value="Sialidases"/>
    <property type="match status" value="1"/>
</dbReference>
<dbReference type="AlphaFoldDB" id="A0A7Y9I7T3"/>
<dbReference type="GO" id="GO:0006689">
    <property type="term" value="P:ganglioside catabolic process"/>
    <property type="evidence" value="ECO:0007669"/>
    <property type="project" value="TreeGrafter"/>
</dbReference>
<dbReference type="PANTHER" id="PTHR10628">
    <property type="entry name" value="SIALIDASE"/>
    <property type="match status" value="1"/>
</dbReference>
<reference evidence="7 8" key="1">
    <citation type="submission" date="2020-07" db="EMBL/GenBank/DDBJ databases">
        <title>Sequencing the genomes of 1000 actinobacteria strains.</title>
        <authorList>
            <person name="Klenk H.-P."/>
        </authorList>
    </citation>
    <scope>NUCLEOTIDE SEQUENCE [LARGE SCALE GENOMIC DNA]</scope>
    <source>
        <strain evidence="7 8">DSM 22083</strain>
    </source>
</reference>
<evidence type="ECO:0000256" key="2">
    <source>
        <dbReference type="ARBA" id="ARBA00009348"/>
    </source>
</evidence>
<dbReference type="RefSeq" id="WP_179752023.1">
    <property type="nucleotide sequence ID" value="NZ_JACCBU010000001.1"/>
</dbReference>
<keyword evidence="8" id="KW-1185">Reference proteome</keyword>
<evidence type="ECO:0000256" key="1">
    <source>
        <dbReference type="ARBA" id="ARBA00000427"/>
    </source>
</evidence>
<dbReference type="InterPro" id="IPR011040">
    <property type="entry name" value="Sialidase"/>
</dbReference>
<dbReference type="Gene3D" id="2.120.10.10">
    <property type="match status" value="1"/>
</dbReference>
<dbReference type="PANTHER" id="PTHR10628:SF30">
    <property type="entry name" value="EXO-ALPHA-SIALIDASE"/>
    <property type="match status" value="1"/>
</dbReference>
<accession>A0A7Y9I7T3</accession>
<gene>
    <name evidence="7" type="ORF">BKA15_003022</name>
</gene>
<dbReference type="GO" id="GO:0004308">
    <property type="term" value="F:exo-alpha-sialidase activity"/>
    <property type="evidence" value="ECO:0007669"/>
    <property type="project" value="UniProtKB-EC"/>
</dbReference>
<feature type="domain" description="Sialidase" evidence="6">
    <location>
        <begin position="343"/>
        <end position="545"/>
    </location>
</feature>
<evidence type="ECO:0000313" key="8">
    <source>
        <dbReference type="Proteomes" id="UP000569914"/>
    </source>
</evidence>
<feature type="compositionally biased region" description="Polar residues" evidence="4">
    <location>
        <begin position="293"/>
        <end position="306"/>
    </location>
</feature>
<comment type="similarity">
    <text evidence="2">Belongs to the glycosyl hydrolase 33 family.</text>
</comment>
<protein>
    <recommendedName>
        <fullName evidence="3">exo-alpha-sialidase</fullName>
        <ecNumber evidence="3">3.2.1.18</ecNumber>
    </recommendedName>
</protein>
<dbReference type="InterPro" id="IPR036278">
    <property type="entry name" value="Sialidase_sf"/>
</dbReference>